<keyword evidence="2" id="KW-1185">Reference proteome</keyword>
<dbReference type="Proteomes" id="UP000324222">
    <property type="component" value="Unassembled WGS sequence"/>
</dbReference>
<dbReference type="AlphaFoldDB" id="A0A5B7HVD2"/>
<sequence length="102" mass="12225">MTQVLVEVMRMKAAQQVEESQLRYSQQVLQQQYRETTALVSEARRSLNALTPVLNTYRRKVRRNDSELHVMREFQVLLYTRSAQHQISLFLSRYNEFFISIQ</sequence>
<reference evidence="1 2" key="1">
    <citation type="submission" date="2019-05" db="EMBL/GenBank/DDBJ databases">
        <title>Another draft genome of Portunus trituberculatus and its Hox gene families provides insights of decapod evolution.</title>
        <authorList>
            <person name="Jeong J.-H."/>
            <person name="Song I."/>
            <person name="Kim S."/>
            <person name="Choi T."/>
            <person name="Kim D."/>
            <person name="Ryu S."/>
            <person name="Kim W."/>
        </authorList>
    </citation>
    <scope>NUCLEOTIDE SEQUENCE [LARGE SCALE GENOMIC DNA]</scope>
    <source>
        <tissue evidence="1">Muscle</tissue>
    </source>
</reference>
<evidence type="ECO:0000313" key="2">
    <source>
        <dbReference type="Proteomes" id="UP000324222"/>
    </source>
</evidence>
<proteinExistence type="predicted"/>
<organism evidence="1 2">
    <name type="scientific">Portunus trituberculatus</name>
    <name type="common">Swimming crab</name>
    <name type="synonym">Neptunus trituberculatus</name>
    <dbReference type="NCBI Taxonomy" id="210409"/>
    <lineage>
        <taxon>Eukaryota</taxon>
        <taxon>Metazoa</taxon>
        <taxon>Ecdysozoa</taxon>
        <taxon>Arthropoda</taxon>
        <taxon>Crustacea</taxon>
        <taxon>Multicrustacea</taxon>
        <taxon>Malacostraca</taxon>
        <taxon>Eumalacostraca</taxon>
        <taxon>Eucarida</taxon>
        <taxon>Decapoda</taxon>
        <taxon>Pleocyemata</taxon>
        <taxon>Brachyura</taxon>
        <taxon>Eubrachyura</taxon>
        <taxon>Portunoidea</taxon>
        <taxon>Portunidae</taxon>
        <taxon>Portuninae</taxon>
        <taxon>Portunus</taxon>
    </lineage>
</organism>
<protein>
    <submittedName>
        <fullName evidence="1">Uncharacterized protein</fullName>
    </submittedName>
</protein>
<accession>A0A5B7HVD2</accession>
<dbReference type="EMBL" id="VSRR010037237">
    <property type="protein sequence ID" value="MPC73656.1"/>
    <property type="molecule type" value="Genomic_DNA"/>
</dbReference>
<evidence type="ECO:0000313" key="1">
    <source>
        <dbReference type="EMBL" id="MPC73656.1"/>
    </source>
</evidence>
<name>A0A5B7HVD2_PORTR</name>
<gene>
    <name evidence="1" type="ORF">E2C01_067992</name>
</gene>
<comment type="caution">
    <text evidence="1">The sequence shown here is derived from an EMBL/GenBank/DDBJ whole genome shotgun (WGS) entry which is preliminary data.</text>
</comment>